<evidence type="ECO:0000313" key="7">
    <source>
        <dbReference type="EMBL" id="MBX8643188.1"/>
    </source>
</evidence>
<dbReference type="PANTHER" id="PTHR42798:SF2">
    <property type="entry name" value="ABC TRANSPORTER ATP-BINDING PROTEIN MG467-RELATED"/>
    <property type="match status" value="1"/>
</dbReference>
<keyword evidence="4 6" id="KW-0067">ATP-binding</keyword>
<name>A0A8J8CAA1_9ARCH</name>
<keyword evidence="3" id="KW-0547">Nucleotide-binding</keyword>
<protein>
    <submittedName>
        <fullName evidence="6">ABC transporter ATP-binding protein</fullName>
    </submittedName>
</protein>
<dbReference type="GO" id="GO:0098796">
    <property type="term" value="C:membrane protein complex"/>
    <property type="evidence" value="ECO:0007669"/>
    <property type="project" value="UniProtKB-ARBA"/>
</dbReference>
<dbReference type="GO" id="GO:0016887">
    <property type="term" value="F:ATP hydrolysis activity"/>
    <property type="evidence" value="ECO:0007669"/>
    <property type="project" value="InterPro"/>
</dbReference>
<reference evidence="6" key="1">
    <citation type="submission" date="2021-04" db="EMBL/GenBank/DDBJ databases">
        <title>Genomic insights into ecological role and evolution of a novel Thermoplasmata order Candidatus Sysuiplasmatales.</title>
        <authorList>
            <person name="Yuan Y."/>
        </authorList>
    </citation>
    <scope>NUCLEOTIDE SEQUENCE</scope>
    <source>
        <strain evidence="7">TUT19-bin139</strain>
        <strain evidence="6">YP2-bin.285</strain>
    </source>
</reference>
<evidence type="ECO:0000256" key="4">
    <source>
        <dbReference type="ARBA" id="ARBA00022840"/>
    </source>
</evidence>
<dbReference type="InterPro" id="IPR017871">
    <property type="entry name" value="ABC_transporter-like_CS"/>
</dbReference>
<dbReference type="InterPro" id="IPR027417">
    <property type="entry name" value="P-loop_NTPase"/>
</dbReference>
<dbReference type="PANTHER" id="PTHR42798">
    <property type="entry name" value="LIPOPROTEIN-RELEASING SYSTEM ATP-BINDING PROTEIN LOLD"/>
    <property type="match status" value="1"/>
</dbReference>
<dbReference type="GO" id="GO:0022857">
    <property type="term" value="F:transmembrane transporter activity"/>
    <property type="evidence" value="ECO:0007669"/>
    <property type="project" value="UniProtKB-ARBA"/>
</dbReference>
<accession>A0A8J8CAA1</accession>
<dbReference type="SUPFAM" id="SSF52540">
    <property type="entry name" value="P-loop containing nucleoside triphosphate hydrolases"/>
    <property type="match status" value="1"/>
</dbReference>
<dbReference type="CDD" id="cd03255">
    <property type="entry name" value="ABC_MJ0796_LolCDE_FtsE"/>
    <property type="match status" value="1"/>
</dbReference>
<evidence type="ECO:0000256" key="2">
    <source>
        <dbReference type="ARBA" id="ARBA00022448"/>
    </source>
</evidence>
<gene>
    <name evidence="6" type="ORF">J9259_00390</name>
    <name evidence="7" type="ORF">KIY12_00420</name>
</gene>
<evidence type="ECO:0000313" key="8">
    <source>
        <dbReference type="Proteomes" id="UP000716004"/>
    </source>
</evidence>
<evidence type="ECO:0000256" key="3">
    <source>
        <dbReference type="ARBA" id="ARBA00022741"/>
    </source>
</evidence>
<dbReference type="EMBL" id="JAHEAC010000001">
    <property type="protein sequence ID" value="MBX8643188.1"/>
    <property type="molecule type" value="Genomic_DNA"/>
</dbReference>
<dbReference type="Pfam" id="PF00005">
    <property type="entry name" value="ABC_tran"/>
    <property type="match status" value="1"/>
</dbReference>
<dbReference type="InterPro" id="IPR003439">
    <property type="entry name" value="ABC_transporter-like_ATP-bd"/>
</dbReference>
<dbReference type="AlphaFoldDB" id="A0A8J8CAA1"/>
<dbReference type="Proteomes" id="UP000716004">
    <property type="component" value="Unassembled WGS sequence"/>
</dbReference>
<dbReference type="GO" id="GO:0005524">
    <property type="term" value="F:ATP binding"/>
    <property type="evidence" value="ECO:0007669"/>
    <property type="project" value="UniProtKB-KW"/>
</dbReference>
<evidence type="ECO:0000313" key="6">
    <source>
        <dbReference type="EMBL" id="MBX8630974.1"/>
    </source>
</evidence>
<organism evidence="6 8">
    <name type="scientific">Candidatus Sysuiplasma superficiale</name>
    <dbReference type="NCBI Taxonomy" id="2823368"/>
    <lineage>
        <taxon>Archaea</taxon>
        <taxon>Methanobacteriati</taxon>
        <taxon>Thermoplasmatota</taxon>
        <taxon>Thermoplasmata</taxon>
        <taxon>Candidatus Sysuiplasmatales</taxon>
        <taxon>Candidatus Sysuiplasmataceae</taxon>
        <taxon>Candidatus Sysuiplasma</taxon>
    </lineage>
</organism>
<dbReference type="Gene3D" id="3.40.50.300">
    <property type="entry name" value="P-loop containing nucleotide triphosphate hydrolases"/>
    <property type="match status" value="1"/>
</dbReference>
<proteinExistence type="inferred from homology"/>
<dbReference type="PROSITE" id="PS00211">
    <property type="entry name" value="ABC_TRANSPORTER_1"/>
    <property type="match status" value="1"/>
</dbReference>
<dbReference type="InterPro" id="IPR017911">
    <property type="entry name" value="MacB-like_ATP-bd"/>
</dbReference>
<dbReference type="PROSITE" id="PS50893">
    <property type="entry name" value="ABC_TRANSPORTER_2"/>
    <property type="match status" value="1"/>
</dbReference>
<dbReference type="FunFam" id="3.40.50.300:FF:000032">
    <property type="entry name" value="Export ABC transporter ATP-binding protein"/>
    <property type="match status" value="1"/>
</dbReference>
<dbReference type="Proteomes" id="UP000750197">
    <property type="component" value="Unassembled WGS sequence"/>
</dbReference>
<keyword evidence="2" id="KW-0813">Transport</keyword>
<comment type="similarity">
    <text evidence="1">Belongs to the ABC transporter superfamily.</text>
</comment>
<dbReference type="EMBL" id="JAGVSJ010000001">
    <property type="protein sequence ID" value="MBX8630974.1"/>
    <property type="molecule type" value="Genomic_DNA"/>
</dbReference>
<sequence>MNQHAQAEVVAEARNVSKSYIIGERTVTVLKNINLSFRRGEFVSIMGPSGSGKSTLLNCMSGLDRASEGEIIIAGRNINEMSDREMSLFRASRMGFVFQNYALLPVFNVVENVELPALVAGVPGALARKRAMDILEFVGIQDRADFRPDQLSGGEQQRVAIARALVNEPEIIWADEPTGNLDSAGGGVVLELFRRLNRERKSTVVVVTHNEYVAGFSNRKIRIRDGLITVDTGVER</sequence>
<feature type="domain" description="ABC transporter" evidence="5">
    <location>
        <begin position="11"/>
        <end position="236"/>
    </location>
</feature>
<comment type="caution">
    <text evidence="6">The sequence shown here is derived from an EMBL/GenBank/DDBJ whole genome shotgun (WGS) entry which is preliminary data.</text>
</comment>
<dbReference type="InterPro" id="IPR003593">
    <property type="entry name" value="AAA+_ATPase"/>
</dbReference>
<evidence type="ECO:0000256" key="1">
    <source>
        <dbReference type="ARBA" id="ARBA00005417"/>
    </source>
</evidence>
<evidence type="ECO:0000259" key="5">
    <source>
        <dbReference type="PROSITE" id="PS50893"/>
    </source>
</evidence>
<dbReference type="SMART" id="SM00382">
    <property type="entry name" value="AAA"/>
    <property type="match status" value="1"/>
</dbReference>